<dbReference type="Pfam" id="PF03797">
    <property type="entry name" value="Autotransporter"/>
    <property type="match status" value="1"/>
</dbReference>
<dbReference type="GeneID" id="78361853"/>
<dbReference type="PROSITE" id="PS51208">
    <property type="entry name" value="AUTOTRANSPORTER"/>
    <property type="match status" value="1"/>
</dbReference>
<feature type="domain" description="Autotransporter" evidence="2">
    <location>
        <begin position="54"/>
        <end position="308"/>
    </location>
</feature>
<proteinExistence type="predicted"/>
<dbReference type="AlphaFoldDB" id="A0A227KQ71"/>
<reference evidence="4" key="1">
    <citation type="submission" date="2017-05" db="EMBL/GenBank/DDBJ databases">
        <title>Improved OligoMM genomes.</title>
        <authorList>
            <person name="Garzetti D."/>
        </authorList>
    </citation>
    <scope>NUCLEOTIDE SEQUENCE [LARGE SCALE GENOMIC DNA]</scope>
    <source>
        <strain evidence="4">YL45</strain>
    </source>
</reference>
<evidence type="ECO:0000313" key="3">
    <source>
        <dbReference type="EMBL" id="OXE50299.1"/>
    </source>
</evidence>
<dbReference type="RefSeq" id="WP_066593728.1">
    <property type="nucleotide sequence ID" value="NZ_CAJTBZ010000005.1"/>
</dbReference>
<dbReference type="InterPro" id="IPR006315">
    <property type="entry name" value="OM_autotransptr_brl_dom"/>
</dbReference>
<keyword evidence="4" id="KW-1185">Reference proteome</keyword>
<evidence type="ECO:0000313" key="4">
    <source>
        <dbReference type="Proteomes" id="UP000214610"/>
    </source>
</evidence>
<accession>A0A227KQ71</accession>
<evidence type="ECO:0000259" key="2">
    <source>
        <dbReference type="PROSITE" id="PS51208"/>
    </source>
</evidence>
<dbReference type="InterPro" id="IPR036709">
    <property type="entry name" value="Autotransporte_beta_dom_sf"/>
</dbReference>
<protein>
    <submittedName>
        <fullName evidence="3">Autotransporter subunit beta</fullName>
    </submittedName>
</protein>
<dbReference type="SUPFAM" id="SSF103515">
    <property type="entry name" value="Autotransporter"/>
    <property type="match status" value="1"/>
</dbReference>
<dbReference type="Gene3D" id="2.40.128.130">
    <property type="entry name" value="Autotransporter beta-domain"/>
    <property type="match status" value="1"/>
</dbReference>
<evidence type="ECO:0000256" key="1">
    <source>
        <dbReference type="SAM" id="SignalP"/>
    </source>
</evidence>
<feature type="chain" id="PRO_5011251472" evidence="1">
    <location>
        <begin position="21"/>
        <end position="308"/>
    </location>
</feature>
<dbReference type="EMBL" id="NHMP01000002">
    <property type="protein sequence ID" value="OXE50299.1"/>
    <property type="molecule type" value="Genomic_DNA"/>
</dbReference>
<gene>
    <name evidence="3" type="ORF">ADH67_04740</name>
</gene>
<dbReference type="GO" id="GO:0019867">
    <property type="term" value="C:outer membrane"/>
    <property type="evidence" value="ECO:0007669"/>
    <property type="project" value="InterPro"/>
</dbReference>
<dbReference type="NCBIfam" id="TIGR01414">
    <property type="entry name" value="autotrans_barl"/>
    <property type="match status" value="1"/>
</dbReference>
<comment type="caution">
    <text evidence="3">The sequence shown here is derived from an EMBL/GenBank/DDBJ whole genome shotgun (WGS) entry which is preliminary data.</text>
</comment>
<organism evidence="3 4">
    <name type="scientific">Turicimonas muris</name>
    <dbReference type="NCBI Taxonomy" id="1796652"/>
    <lineage>
        <taxon>Bacteria</taxon>
        <taxon>Pseudomonadati</taxon>
        <taxon>Pseudomonadota</taxon>
        <taxon>Betaproteobacteria</taxon>
        <taxon>Burkholderiales</taxon>
        <taxon>Sutterellaceae</taxon>
        <taxon>Turicimonas</taxon>
    </lineage>
</organism>
<keyword evidence="1" id="KW-0732">Signal</keyword>
<feature type="signal peptide" evidence="1">
    <location>
        <begin position="1"/>
        <end position="20"/>
    </location>
</feature>
<sequence>MKLSQLSALLLLAVSAPSMALVTTANRYDVSNINQDIIESRLSMSGPLFNGWNVQYKQGDPWLEGFGYTHRISHEDMRNKGAGLILGYDHVIADSFRLGLSINGGAGKLKRTGEDEEKLDSHWGGANLYSTWKGQRVNVIANLGYLYSKDKPDFSHVKGSSINAGIRFETSFVAGGISWVPYYSVRFTHLKNDNYTDIEGDTIHLGDQNIWQFPVGVNAGYEFTCGGGWRTRTMLDLAVIPTAGKRKVNVSTEDDFYSTRFADSISFRGKFGIETTKGQHAFGLTYGAGAAPHGSFKQDLMVNYQFMY</sequence>
<dbReference type="Proteomes" id="UP000214610">
    <property type="component" value="Unassembled WGS sequence"/>
</dbReference>
<dbReference type="SMART" id="SM00869">
    <property type="entry name" value="Autotransporter"/>
    <property type="match status" value="1"/>
</dbReference>
<name>A0A227KQ71_9BURK</name>
<dbReference type="InterPro" id="IPR005546">
    <property type="entry name" value="Autotransporte_beta"/>
</dbReference>